<evidence type="ECO:0000256" key="10">
    <source>
        <dbReference type="ARBA" id="ARBA00023157"/>
    </source>
</evidence>
<keyword evidence="7" id="KW-0391">Immunity</keyword>
<evidence type="ECO:0000256" key="4">
    <source>
        <dbReference type="ARBA" id="ARBA00022692"/>
    </source>
</evidence>
<dbReference type="GO" id="GO:0006954">
    <property type="term" value="P:inflammatory response"/>
    <property type="evidence" value="ECO:0007669"/>
    <property type="project" value="TreeGrafter"/>
</dbReference>
<keyword evidence="11" id="KW-0675">Receptor</keyword>
<evidence type="ECO:0000256" key="15">
    <source>
        <dbReference type="SAM" id="MobiDB-lite"/>
    </source>
</evidence>
<keyword evidence="10 14" id="KW-1015">Disulfide bond</keyword>
<keyword evidence="12" id="KW-0325">Glycoprotein</keyword>
<keyword evidence="14" id="KW-0768">Sushi</keyword>
<comment type="subunit">
    <text evidence="13">Non-covalent dimer of an alpha and a beta subunit. IL2R exists in 3 different forms: a high affinity dimer, an intermediate affinity monomer (beta subunit), and a low affinity monomer (alpha subunit). The high and intermediate affinity forms also associate with a gamma subunit.</text>
</comment>
<evidence type="ECO:0000256" key="9">
    <source>
        <dbReference type="ARBA" id="ARBA00023136"/>
    </source>
</evidence>
<dbReference type="GO" id="GO:0016020">
    <property type="term" value="C:membrane"/>
    <property type="evidence" value="ECO:0007669"/>
    <property type="project" value="UniProtKB-SubCell"/>
</dbReference>
<dbReference type="STRING" id="44316.ENSEGOP00005007249"/>
<dbReference type="PANTHER" id="PTHR10573">
    <property type="entry name" value="INTERLEUKIN-2 RECEPTOR ALPHA CHAIN"/>
    <property type="match status" value="1"/>
</dbReference>
<dbReference type="InterPro" id="IPR000436">
    <property type="entry name" value="Sushi_SCR_CCP_dom"/>
</dbReference>
<keyword evidence="5 16" id="KW-0732">Signal</keyword>
<keyword evidence="19" id="KW-1185">Reference proteome</keyword>
<sequence>MQTSPMELRWLLMWLLFGFIKGNKPDEVPEPTGSVWSCVQEQHHELLRQRCVSGISSGMSVCPGLPPTEFADVTAEMYPAQTKLYYTCDPGYGRKASEYLGIQCKIEQQGAVWKHQPFKCFEQKDLSSMDPKMELELTQKPEREPRSPAPQKQEDLSESKQKDFCGPPKTVPHASIRLPQQHYVGQVLHFKCQTGYDKRPPTSGSRTCKEVNGKTFWTHLDMRCTNDSNQWPPQTIGPGIRFDSSVLFPFLIRDTASHREDFSEICGIPMQTRDINDLPQKKPDCTSDPKTSSDK</sequence>
<evidence type="ECO:0000256" key="3">
    <source>
        <dbReference type="ARBA" id="ARBA00013445"/>
    </source>
</evidence>
<dbReference type="Pfam" id="PF00084">
    <property type="entry name" value="Sushi"/>
    <property type="match status" value="2"/>
</dbReference>
<dbReference type="SMART" id="SM00032">
    <property type="entry name" value="CCP"/>
    <property type="match status" value="2"/>
</dbReference>
<evidence type="ECO:0000256" key="6">
    <source>
        <dbReference type="ARBA" id="ARBA00022737"/>
    </source>
</evidence>
<comment type="caution">
    <text evidence="18">The sequence shown here is derived from an EMBL/GenBank/DDBJ whole genome shotgun (WGS) entry which is preliminary data.</text>
</comment>
<evidence type="ECO:0000256" key="2">
    <source>
        <dbReference type="ARBA" id="ARBA00004479"/>
    </source>
</evidence>
<feature type="compositionally biased region" description="Basic and acidic residues" evidence="15">
    <location>
        <begin position="137"/>
        <end position="163"/>
    </location>
</feature>
<dbReference type="OrthoDB" id="9944172at2759"/>
<dbReference type="GO" id="GO:0004911">
    <property type="term" value="F:interleukin-2 receptor activity"/>
    <property type="evidence" value="ECO:0007669"/>
    <property type="project" value="InterPro"/>
</dbReference>
<evidence type="ECO:0000256" key="5">
    <source>
        <dbReference type="ARBA" id="ARBA00022729"/>
    </source>
</evidence>
<feature type="domain" description="Sushi" evidence="17">
    <location>
        <begin position="163"/>
        <end position="226"/>
    </location>
</feature>
<feature type="region of interest" description="Disordered" evidence="15">
    <location>
        <begin position="137"/>
        <end position="168"/>
    </location>
</feature>
<evidence type="ECO:0000256" key="13">
    <source>
        <dbReference type="ARBA" id="ARBA00025938"/>
    </source>
</evidence>
<organism evidence="18 19">
    <name type="scientific">Chloebia gouldiae</name>
    <name type="common">Gouldian finch</name>
    <name type="synonym">Erythrura gouldiae</name>
    <dbReference type="NCBI Taxonomy" id="44316"/>
    <lineage>
        <taxon>Eukaryota</taxon>
        <taxon>Metazoa</taxon>
        <taxon>Chordata</taxon>
        <taxon>Craniata</taxon>
        <taxon>Vertebrata</taxon>
        <taxon>Euteleostomi</taxon>
        <taxon>Archelosauria</taxon>
        <taxon>Archosauria</taxon>
        <taxon>Dinosauria</taxon>
        <taxon>Saurischia</taxon>
        <taxon>Theropoda</taxon>
        <taxon>Coelurosauria</taxon>
        <taxon>Aves</taxon>
        <taxon>Neognathae</taxon>
        <taxon>Neoaves</taxon>
        <taxon>Telluraves</taxon>
        <taxon>Australaves</taxon>
        <taxon>Passeriformes</taxon>
        <taxon>Passeroidea</taxon>
        <taxon>Passeridae</taxon>
        <taxon>Chloebia</taxon>
    </lineage>
</organism>
<protein>
    <recommendedName>
        <fullName evidence="3">Interleukin-2 receptor subunit alpha</fullName>
    </recommendedName>
</protein>
<evidence type="ECO:0000256" key="7">
    <source>
        <dbReference type="ARBA" id="ARBA00022859"/>
    </source>
</evidence>
<dbReference type="PROSITE" id="PS50923">
    <property type="entry name" value="SUSHI"/>
    <property type="match status" value="1"/>
</dbReference>
<evidence type="ECO:0000256" key="14">
    <source>
        <dbReference type="PROSITE-ProRule" id="PRU00302"/>
    </source>
</evidence>
<feature type="disulfide bond" evidence="14">
    <location>
        <begin position="165"/>
        <end position="208"/>
    </location>
</feature>
<accession>A0A3L8SIE0</accession>
<evidence type="ECO:0000256" key="1">
    <source>
        <dbReference type="ARBA" id="ARBA00002381"/>
    </source>
</evidence>
<evidence type="ECO:0000256" key="16">
    <source>
        <dbReference type="SAM" id="SignalP"/>
    </source>
</evidence>
<keyword evidence="9" id="KW-0472">Membrane</keyword>
<dbReference type="Proteomes" id="UP000276834">
    <property type="component" value="Unassembled WGS sequence"/>
</dbReference>
<comment type="caution">
    <text evidence="14">Lacks conserved residue(s) required for the propagation of feature annotation.</text>
</comment>
<dbReference type="PANTHER" id="PTHR10573:SF0">
    <property type="entry name" value="INTERLEUKIN-2 RECEPTOR SUBUNIT ALPHA"/>
    <property type="match status" value="1"/>
</dbReference>
<evidence type="ECO:0000313" key="19">
    <source>
        <dbReference type="Proteomes" id="UP000276834"/>
    </source>
</evidence>
<feature type="region of interest" description="Disordered" evidence="15">
    <location>
        <begin position="273"/>
        <end position="295"/>
    </location>
</feature>
<feature type="signal peptide" evidence="16">
    <location>
        <begin position="1"/>
        <end position="22"/>
    </location>
</feature>
<dbReference type="GO" id="GO:0019976">
    <property type="term" value="F:interleukin-2 binding"/>
    <property type="evidence" value="ECO:0007669"/>
    <property type="project" value="InterPro"/>
</dbReference>
<comment type="subcellular location">
    <subcellularLocation>
        <location evidence="2">Membrane</location>
        <topology evidence="2">Single-pass type I membrane protein</topology>
    </subcellularLocation>
</comment>
<gene>
    <name evidence="18" type="ORF">DV515_00007609</name>
</gene>
<evidence type="ECO:0000256" key="8">
    <source>
        <dbReference type="ARBA" id="ARBA00022989"/>
    </source>
</evidence>
<comment type="function">
    <text evidence="1">Receptor for interleukin-2. The receptor is involved in the regulation of immune tolerance by controlling regulatory T cells (TREGs) activity. TREGs suppress the activation and expansion of autoreactive T-cells.</text>
</comment>
<evidence type="ECO:0000259" key="17">
    <source>
        <dbReference type="PROSITE" id="PS50923"/>
    </source>
</evidence>
<dbReference type="AlphaFoldDB" id="A0A3L8SIE0"/>
<evidence type="ECO:0000256" key="11">
    <source>
        <dbReference type="ARBA" id="ARBA00023170"/>
    </source>
</evidence>
<keyword evidence="4" id="KW-0812">Transmembrane</keyword>
<keyword evidence="8" id="KW-1133">Transmembrane helix</keyword>
<dbReference type="CDD" id="cd00033">
    <property type="entry name" value="CCP"/>
    <property type="match status" value="2"/>
</dbReference>
<dbReference type="GO" id="GO:0002376">
    <property type="term" value="P:immune system process"/>
    <property type="evidence" value="ECO:0007669"/>
    <property type="project" value="UniProtKB-KW"/>
</dbReference>
<proteinExistence type="predicted"/>
<name>A0A3L8SIE0_CHLGU</name>
<evidence type="ECO:0000313" key="18">
    <source>
        <dbReference type="EMBL" id="RLW01979.1"/>
    </source>
</evidence>
<feature type="compositionally biased region" description="Basic and acidic residues" evidence="15">
    <location>
        <begin position="274"/>
        <end position="295"/>
    </location>
</feature>
<keyword evidence="6" id="KW-0677">Repeat</keyword>
<dbReference type="SUPFAM" id="SSF57535">
    <property type="entry name" value="Complement control module/SCR domain"/>
    <property type="match status" value="2"/>
</dbReference>
<evidence type="ECO:0000256" key="12">
    <source>
        <dbReference type="ARBA" id="ARBA00023180"/>
    </source>
</evidence>
<dbReference type="Gene3D" id="2.10.70.10">
    <property type="entry name" value="Complement Module, domain 1"/>
    <property type="match status" value="2"/>
</dbReference>
<dbReference type="InterPro" id="IPR015486">
    <property type="entry name" value="IL-2_rcpt_alpha"/>
</dbReference>
<feature type="chain" id="PRO_5017951680" description="Interleukin-2 receptor subunit alpha" evidence="16">
    <location>
        <begin position="23"/>
        <end position="295"/>
    </location>
</feature>
<dbReference type="InterPro" id="IPR035976">
    <property type="entry name" value="Sushi/SCR/CCP_sf"/>
</dbReference>
<dbReference type="EMBL" id="QUSF01000020">
    <property type="protein sequence ID" value="RLW01979.1"/>
    <property type="molecule type" value="Genomic_DNA"/>
</dbReference>
<reference evidence="18 19" key="1">
    <citation type="journal article" date="2018" name="Proc. R. Soc. B">
        <title>A non-coding region near Follistatin controls head colour polymorphism in the Gouldian finch.</title>
        <authorList>
            <person name="Toomey M.B."/>
            <person name="Marques C.I."/>
            <person name="Andrade P."/>
            <person name="Araujo P.M."/>
            <person name="Sabatino S."/>
            <person name="Gazda M.A."/>
            <person name="Afonso S."/>
            <person name="Lopes R.J."/>
            <person name="Corbo J.C."/>
            <person name="Carneiro M."/>
        </authorList>
    </citation>
    <scope>NUCLEOTIDE SEQUENCE [LARGE SCALE GENOMIC DNA]</scope>
    <source>
        <strain evidence="18">Red01</strain>
        <tissue evidence="18">Muscle</tissue>
    </source>
</reference>